<accession>A0AAX6GCJ9</accession>
<name>A0AAX6GCJ9_IRIPA</name>
<reference evidence="2" key="2">
    <citation type="submission" date="2023-04" db="EMBL/GenBank/DDBJ databases">
        <authorList>
            <person name="Bruccoleri R.E."/>
            <person name="Oakeley E.J."/>
            <person name="Faust A.-M."/>
            <person name="Dessus-Babus S."/>
            <person name="Altorfer M."/>
            <person name="Burckhardt D."/>
            <person name="Oertli M."/>
            <person name="Naumann U."/>
            <person name="Petersen F."/>
            <person name="Wong J."/>
        </authorList>
    </citation>
    <scope>NUCLEOTIDE SEQUENCE</scope>
    <source>
        <strain evidence="2">GSM-AAB239-AS_SAM_17_03QT</strain>
        <tissue evidence="2">Leaf</tissue>
    </source>
</reference>
<dbReference type="InterPro" id="IPR043502">
    <property type="entry name" value="DNA/RNA_pol_sf"/>
</dbReference>
<organism evidence="2 3">
    <name type="scientific">Iris pallida</name>
    <name type="common">Sweet iris</name>
    <dbReference type="NCBI Taxonomy" id="29817"/>
    <lineage>
        <taxon>Eukaryota</taxon>
        <taxon>Viridiplantae</taxon>
        <taxon>Streptophyta</taxon>
        <taxon>Embryophyta</taxon>
        <taxon>Tracheophyta</taxon>
        <taxon>Spermatophyta</taxon>
        <taxon>Magnoliopsida</taxon>
        <taxon>Liliopsida</taxon>
        <taxon>Asparagales</taxon>
        <taxon>Iridaceae</taxon>
        <taxon>Iridoideae</taxon>
        <taxon>Irideae</taxon>
        <taxon>Iris</taxon>
    </lineage>
</organism>
<gene>
    <name evidence="2" type="ORF">M6B38_373600</name>
</gene>
<feature type="domain" description="Reverse transcriptase" evidence="1">
    <location>
        <begin position="1"/>
        <end position="144"/>
    </location>
</feature>
<dbReference type="AlphaFoldDB" id="A0AAX6GCJ9"/>
<proteinExistence type="predicted"/>
<dbReference type="InterPro" id="IPR052343">
    <property type="entry name" value="Retrotransposon-Effector_Assoc"/>
</dbReference>
<protein>
    <recommendedName>
        <fullName evidence="1">Reverse transcriptase domain-containing protein</fullName>
    </recommendedName>
</protein>
<dbReference type="Pfam" id="PF00078">
    <property type="entry name" value="RVT_1"/>
    <property type="match status" value="1"/>
</dbReference>
<dbReference type="SUPFAM" id="SSF56672">
    <property type="entry name" value="DNA/RNA polymerases"/>
    <property type="match status" value="1"/>
</dbReference>
<evidence type="ECO:0000313" key="3">
    <source>
        <dbReference type="Proteomes" id="UP001140949"/>
    </source>
</evidence>
<dbReference type="InterPro" id="IPR000477">
    <property type="entry name" value="RT_dom"/>
</dbReference>
<evidence type="ECO:0000259" key="1">
    <source>
        <dbReference type="PROSITE" id="PS50878"/>
    </source>
</evidence>
<dbReference type="EMBL" id="JANAVB010020999">
    <property type="protein sequence ID" value="KAJ6826460.1"/>
    <property type="molecule type" value="Genomic_DNA"/>
</dbReference>
<sequence length="144" mass="16619">MPKLISREQSAYVRGREIVDNTILAQELIHDTASSNRGSNIAIKLDMAKAYDRLDWQYLLWVLRRFGFDNKFIDIIWRNISNVWFSILINGVKSGFFISFRGIRQGDPLSPLIFVLAADSLSCNLNLLPYNRSFTPYTSRVEGR</sequence>
<comment type="caution">
    <text evidence="2">The sequence shown here is derived from an EMBL/GenBank/DDBJ whole genome shotgun (WGS) entry which is preliminary data.</text>
</comment>
<dbReference type="PANTHER" id="PTHR46890">
    <property type="entry name" value="NON-LTR RETROLELEMENT REVERSE TRANSCRIPTASE-LIKE PROTEIN-RELATED"/>
    <property type="match status" value="1"/>
</dbReference>
<evidence type="ECO:0000313" key="2">
    <source>
        <dbReference type="EMBL" id="KAJ6826460.1"/>
    </source>
</evidence>
<reference evidence="2" key="1">
    <citation type="journal article" date="2023" name="GigaByte">
        <title>Genome assembly of the bearded iris, Iris pallida Lam.</title>
        <authorList>
            <person name="Bruccoleri R.E."/>
            <person name="Oakeley E.J."/>
            <person name="Faust A.M.E."/>
            <person name="Altorfer M."/>
            <person name="Dessus-Babus S."/>
            <person name="Burckhardt D."/>
            <person name="Oertli M."/>
            <person name="Naumann U."/>
            <person name="Petersen F."/>
            <person name="Wong J."/>
        </authorList>
    </citation>
    <scope>NUCLEOTIDE SEQUENCE</scope>
    <source>
        <strain evidence="2">GSM-AAB239-AS_SAM_17_03QT</strain>
    </source>
</reference>
<keyword evidence="3" id="KW-1185">Reference proteome</keyword>
<dbReference type="Proteomes" id="UP001140949">
    <property type="component" value="Unassembled WGS sequence"/>
</dbReference>
<dbReference type="PANTHER" id="PTHR46890:SF28">
    <property type="entry name" value="REVERSE TRANSCRIPTASE DOMAIN-CONTAINING PROTEIN"/>
    <property type="match status" value="1"/>
</dbReference>
<dbReference type="PROSITE" id="PS50878">
    <property type="entry name" value="RT_POL"/>
    <property type="match status" value="1"/>
</dbReference>